<comment type="function">
    <text evidence="14">Catalyzes conversion of folates to polyglutamate derivatives allowing concentration of folate compounds in the cell and the intracellular retention of these cofactors, which are important substrates for most of the folate-dependent enzymes that are involved in one-carbon transfer reactions involved in purine, pyrimidine and amino acid synthesis.</text>
</comment>
<evidence type="ECO:0000256" key="10">
    <source>
        <dbReference type="ARBA" id="ARBA00022842"/>
    </source>
</evidence>
<dbReference type="Proteomes" id="UP001187471">
    <property type="component" value="Unassembled WGS sequence"/>
</dbReference>
<sequence length="551" mass="60873">MSGGDTGSPKPSVAAYDEAMDALSSLITKRSRADKSNKGDRYDLLFDYVKILDLDESISQMKVIHVAGTKGKGSTCTFTEAILRSCGFRTGLFTSPHLIDVRERFRLDGVDICEEKFLAYFWWCWDRLKACISSRSYEKISEDVPMPTYFRFLALLAFKIFAAEQVDVAILEVGLGGKFDATNVVQRPVVCGISSLGYDHMEILGNTLGAIAGEKAGIFKKGVPAFTVPQPDEAMSVLEEKASQLDVSLQVATPLDSNLLNGHSLGLDGDHQYLNAGLAIALCSTWLQKTGHLEVNYLEQTVEQSSLPEQFVKGLTTAMLQGRAQIVPDKFIDIESPGDLVFYLDGAHSPESMEVCARWFSLAIKEDDKQQSSLNNQAHDDSTASHKMVHGNQFETSSKNSTQILLFNCMSVRDPQLLLPRLMNTCASHGVFFRKALFVPNTSVYYKVGSGPLPPAESVDLSWQLTLQRVWENIICGEKGDAKNSESISDEHKDGTEMRVKSGESSAVFPSLPLAIKWLRDHVRQNQSVRFQVLVTGSLHLVGDVLRLVKK</sequence>
<evidence type="ECO:0000256" key="14">
    <source>
        <dbReference type="PIRNR" id="PIRNR038895"/>
    </source>
</evidence>
<dbReference type="AlphaFoldDB" id="A0AA88QSK0"/>
<keyword evidence="10 16" id="KW-0460">Magnesium</keyword>
<feature type="binding site" evidence="15">
    <location>
        <position position="323"/>
    </location>
    <ligand>
        <name>ATP</name>
        <dbReference type="ChEBI" id="CHEBI:30616"/>
    </ligand>
</feature>
<comment type="caution">
    <text evidence="18">The sequence shown here is derived from an EMBL/GenBank/DDBJ whole genome shotgun (WGS) entry which is preliminary data.</text>
</comment>
<evidence type="ECO:0000256" key="1">
    <source>
        <dbReference type="ARBA" id="ARBA00005150"/>
    </source>
</evidence>
<dbReference type="InterPro" id="IPR018109">
    <property type="entry name" value="Folylpolyglutamate_synth_CS"/>
</dbReference>
<dbReference type="PIRSF" id="PIRSF038895">
    <property type="entry name" value="FPGS"/>
    <property type="match status" value="1"/>
</dbReference>
<dbReference type="GO" id="GO:0005739">
    <property type="term" value="C:mitochondrion"/>
    <property type="evidence" value="ECO:0007669"/>
    <property type="project" value="TreeGrafter"/>
</dbReference>
<reference evidence="18" key="1">
    <citation type="submission" date="2022-12" db="EMBL/GenBank/DDBJ databases">
        <title>Draft genome assemblies for two species of Escallonia (Escalloniales).</title>
        <authorList>
            <person name="Chanderbali A."/>
            <person name="Dervinis C."/>
            <person name="Anghel I."/>
            <person name="Soltis D."/>
            <person name="Soltis P."/>
            <person name="Zapata F."/>
        </authorList>
    </citation>
    <scope>NUCLEOTIDE SEQUENCE</scope>
    <source>
        <strain evidence="18">UCBG92.1500</strain>
        <tissue evidence="18">Leaf</tissue>
    </source>
</reference>
<dbReference type="PROSITE" id="PS01012">
    <property type="entry name" value="FOLYLPOLYGLU_SYNT_2"/>
    <property type="match status" value="1"/>
</dbReference>
<protein>
    <recommendedName>
        <fullName evidence="4 14">Folylpolyglutamate synthase</fullName>
        <ecNumber evidence="3 14">6.3.2.17</ecNumber>
    </recommendedName>
    <alternativeName>
        <fullName evidence="12 14">Folylpoly-gamma-glutamate synthetase</fullName>
    </alternativeName>
    <alternativeName>
        <fullName evidence="11 14">Tetrahydrofolylpolyglutamate synthase</fullName>
    </alternativeName>
</protein>
<name>A0AA88QSK0_9ASTE</name>
<dbReference type="FunFam" id="3.90.190.20:FF:000011">
    <property type="entry name" value="Folylpolyglutamate synthase"/>
    <property type="match status" value="1"/>
</dbReference>
<dbReference type="InterPro" id="IPR001645">
    <property type="entry name" value="Folylpolyglutamate_synth"/>
</dbReference>
<keyword evidence="5 14" id="KW-0554">One-carbon metabolism</keyword>
<evidence type="ECO:0000256" key="12">
    <source>
        <dbReference type="ARBA" id="ARBA00030876"/>
    </source>
</evidence>
<evidence type="ECO:0000256" key="17">
    <source>
        <dbReference type="SAM" id="MobiDB-lite"/>
    </source>
</evidence>
<dbReference type="InterPro" id="IPR036565">
    <property type="entry name" value="Mur-like_cat_sf"/>
</dbReference>
<evidence type="ECO:0000256" key="9">
    <source>
        <dbReference type="ARBA" id="ARBA00022840"/>
    </source>
</evidence>
<dbReference type="PANTHER" id="PTHR11136">
    <property type="entry name" value="FOLYLPOLYGLUTAMATE SYNTHASE-RELATED"/>
    <property type="match status" value="1"/>
</dbReference>
<evidence type="ECO:0000313" key="19">
    <source>
        <dbReference type="Proteomes" id="UP001187471"/>
    </source>
</evidence>
<dbReference type="GO" id="GO:0005524">
    <property type="term" value="F:ATP binding"/>
    <property type="evidence" value="ECO:0007669"/>
    <property type="project" value="UniProtKB-KW"/>
</dbReference>
<dbReference type="GO" id="GO:0006730">
    <property type="term" value="P:one-carbon metabolic process"/>
    <property type="evidence" value="ECO:0007669"/>
    <property type="project" value="UniProtKB-KW"/>
</dbReference>
<evidence type="ECO:0000256" key="16">
    <source>
        <dbReference type="PIRSR" id="PIRSR038895-2"/>
    </source>
</evidence>
<feature type="binding site" evidence="16">
    <location>
        <position position="200"/>
    </location>
    <ligand>
        <name>Mg(2+)</name>
        <dbReference type="ChEBI" id="CHEBI:18420"/>
        <label>1</label>
    </ligand>
</feature>
<evidence type="ECO:0000256" key="3">
    <source>
        <dbReference type="ARBA" id="ARBA00013025"/>
    </source>
</evidence>
<feature type="binding site" evidence="16">
    <location>
        <position position="95"/>
    </location>
    <ligand>
        <name>Mg(2+)</name>
        <dbReference type="ChEBI" id="CHEBI:18420"/>
        <label>1</label>
    </ligand>
</feature>
<evidence type="ECO:0000256" key="11">
    <source>
        <dbReference type="ARBA" id="ARBA00030592"/>
    </source>
</evidence>
<dbReference type="GO" id="GO:0004326">
    <property type="term" value="F:tetrahydrofolylpolyglutamate synthase activity"/>
    <property type="evidence" value="ECO:0007669"/>
    <property type="project" value="UniProtKB-EC"/>
</dbReference>
<dbReference type="PANTHER" id="PTHR11136:SF16">
    <property type="entry name" value="FOLYLPOLYGLUTAMATE SYNTHASE"/>
    <property type="match status" value="1"/>
</dbReference>
<keyword evidence="9 15" id="KW-0067">ATP-binding</keyword>
<comment type="pathway">
    <text evidence="1 14">Cofactor biosynthesis; tetrahydrofolylpolyglutamate biosynthesis.</text>
</comment>
<feature type="binding site" evidence="15">
    <location>
        <position position="345"/>
    </location>
    <ligand>
        <name>ATP</name>
        <dbReference type="ChEBI" id="CHEBI:30616"/>
    </ligand>
</feature>
<accession>A0AA88QSK0</accession>
<organism evidence="18 19">
    <name type="scientific">Escallonia rubra</name>
    <dbReference type="NCBI Taxonomy" id="112253"/>
    <lineage>
        <taxon>Eukaryota</taxon>
        <taxon>Viridiplantae</taxon>
        <taxon>Streptophyta</taxon>
        <taxon>Embryophyta</taxon>
        <taxon>Tracheophyta</taxon>
        <taxon>Spermatophyta</taxon>
        <taxon>Magnoliopsida</taxon>
        <taxon>eudicotyledons</taxon>
        <taxon>Gunneridae</taxon>
        <taxon>Pentapetalae</taxon>
        <taxon>asterids</taxon>
        <taxon>campanulids</taxon>
        <taxon>Escalloniales</taxon>
        <taxon>Escalloniaceae</taxon>
        <taxon>Escallonia</taxon>
    </lineage>
</organism>
<keyword evidence="19" id="KW-1185">Reference proteome</keyword>
<evidence type="ECO:0000256" key="8">
    <source>
        <dbReference type="ARBA" id="ARBA00022741"/>
    </source>
</evidence>
<dbReference type="EMBL" id="JAVXUO010002909">
    <property type="protein sequence ID" value="KAK2968555.1"/>
    <property type="molecule type" value="Genomic_DNA"/>
</dbReference>
<evidence type="ECO:0000256" key="4">
    <source>
        <dbReference type="ARBA" id="ARBA00018660"/>
    </source>
</evidence>
<dbReference type="SUPFAM" id="SSF53244">
    <property type="entry name" value="MurD-like peptide ligases, peptide-binding domain"/>
    <property type="match status" value="1"/>
</dbReference>
<comment type="similarity">
    <text evidence="2 14">Belongs to the folylpolyglutamate synthase family.</text>
</comment>
<dbReference type="Gene3D" id="3.40.1190.10">
    <property type="entry name" value="Mur-like, catalytic domain"/>
    <property type="match status" value="1"/>
</dbReference>
<dbReference type="InterPro" id="IPR036615">
    <property type="entry name" value="Mur_ligase_C_dom_sf"/>
</dbReference>
<comment type="catalytic activity">
    <reaction evidence="13 14">
        <text>(6S)-5,6,7,8-tetrahydrofolyl-(gamma-L-Glu)(n) + L-glutamate + ATP = (6S)-5,6,7,8-tetrahydrofolyl-(gamma-L-Glu)(n+1) + ADP + phosphate + H(+)</text>
        <dbReference type="Rhea" id="RHEA:10580"/>
        <dbReference type="Rhea" id="RHEA-COMP:14738"/>
        <dbReference type="Rhea" id="RHEA-COMP:14740"/>
        <dbReference type="ChEBI" id="CHEBI:15378"/>
        <dbReference type="ChEBI" id="CHEBI:29985"/>
        <dbReference type="ChEBI" id="CHEBI:30616"/>
        <dbReference type="ChEBI" id="CHEBI:43474"/>
        <dbReference type="ChEBI" id="CHEBI:141005"/>
        <dbReference type="ChEBI" id="CHEBI:456216"/>
        <dbReference type="EC" id="6.3.2.17"/>
    </reaction>
</comment>
<proteinExistence type="inferred from homology"/>
<dbReference type="SUPFAM" id="SSF53623">
    <property type="entry name" value="MurD-like peptide ligases, catalytic domain"/>
    <property type="match status" value="1"/>
</dbReference>
<feature type="region of interest" description="Disordered" evidence="17">
    <location>
        <begin position="481"/>
        <end position="500"/>
    </location>
</feature>
<evidence type="ECO:0000256" key="6">
    <source>
        <dbReference type="ARBA" id="ARBA00022598"/>
    </source>
</evidence>
<dbReference type="InterPro" id="IPR023600">
    <property type="entry name" value="Folylpolyglutamate_synth_euk"/>
</dbReference>
<dbReference type="GO" id="GO:0005829">
    <property type="term" value="C:cytosol"/>
    <property type="evidence" value="ECO:0007669"/>
    <property type="project" value="TreeGrafter"/>
</dbReference>
<dbReference type="EC" id="6.3.2.17" evidence="3 14"/>
<keyword evidence="6 14" id="KW-0436">Ligase</keyword>
<evidence type="ECO:0000256" key="15">
    <source>
        <dbReference type="PIRSR" id="PIRSR038895-1"/>
    </source>
</evidence>
<evidence type="ECO:0000256" key="5">
    <source>
        <dbReference type="ARBA" id="ARBA00022563"/>
    </source>
</evidence>
<feature type="binding site" evidence="16">
    <location>
        <position position="172"/>
    </location>
    <ligand>
        <name>Mg(2+)</name>
        <dbReference type="ChEBI" id="CHEBI:18420"/>
        <label>1</label>
    </ligand>
</feature>
<gene>
    <name evidence="18" type="ORF">RJ640_009400</name>
</gene>
<comment type="cofactor">
    <cofactor evidence="14">
        <name>a monovalent cation</name>
        <dbReference type="ChEBI" id="CHEBI:60242"/>
    </cofactor>
    <text evidence="14">A monovalent cation.</text>
</comment>
<dbReference type="Gene3D" id="3.90.190.20">
    <property type="entry name" value="Mur ligase, C-terminal domain"/>
    <property type="match status" value="1"/>
</dbReference>
<evidence type="ECO:0000256" key="7">
    <source>
        <dbReference type="ARBA" id="ARBA00022723"/>
    </source>
</evidence>
<dbReference type="NCBIfam" id="TIGR01499">
    <property type="entry name" value="folC"/>
    <property type="match status" value="1"/>
</dbReference>
<evidence type="ECO:0000313" key="18">
    <source>
        <dbReference type="EMBL" id="KAK2968555.1"/>
    </source>
</evidence>
<keyword evidence="7 16" id="KW-0479">Metal-binding</keyword>
<dbReference type="GO" id="GO:0046872">
    <property type="term" value="F:metal ion binding"/>
    <property type="evidence" value="ECO:0007669"/>
    <property type="project" value="UniProtKB-KW"/>
</dbReference>
<evidence type="ECO:0000256" key="13">
    <source>
        <dbReference type="ARBA" id="ARBA00047493"/>
    </source>
</evidence>
<dbReference type="FunFam" id="3.40.1190.10:FF:000008">
    <property type="entry name" value="Folylpolyglutamate synthase"/>
    <property type="match status" value="1"/>
</dbReference>
<keyword evidence="8 15" id="KW-0547">Nucleotide-binding</keyword>
<evidence type="ECO:0000256" key="2">
    <source>
        <dbReference type="ARBA" id="ARBA00008276"/>
    </source>
</evidence>